<dbReference type="EMBL" id="DRKP01000073">
    <property type="protein sequence ID" value="HEB96079.1"/>
    <property type="molecule type" value="Genomic_DNA"/>
</dbReference>
<evidence type="ECO:0000259" key="5">
    <source>
        <dbReference type="Pfam" id="PF00294"/>
    </source>
</evidence>
<protein>
    <submittedName>
        <fullName evidence="6">Ketohexokinase</fullName>
    </submittedName>
</protein>
<name>A0A831W2Y9_9GAMM</name>
<comment type="similarity">
    <text evidence="1 4">Belongs to the carbohydrate kinase PfkB family.</text>
</comment>
<dbReference type="Pfam" id="PF00294">
    <property type="entry name" value="PfkB"/>
    <property type="match status" value="1"/>
</dbReference>
<dbReference type="InterPro" id="IPR002173">
    <property type="entry name" value="Carboh/pur_kinase_PfkB_CS"/>
</dbReference>
<dbReference type="InterPro" id="IPR052562">
    <property type="entry name" value="Ketohexokinase-related"/>
</dbReference>
<evidence type="ECO:0000256" key="3">
    <source>
        <dbReference type="ARBA" id="ARBA00022777"/>
    </source>
</evidence>
<dbReference type="InterPro" id="IPR011611">
    <property type="entry name" value="PfkB_dom"/>
</dbReference>
<dbReference type="PROSITE" id="PS00584">
    <property type="entry name" value="PFKB_KINASES_2"/>
    <property type="match status" value="1"/>
</dbReference>
<keyword evidence="3 4" id="KW-0418">Kinase</keyword>
<keyword evidence="2 4" id="KW-0808">Transferase</keyword>
<dbReference type="PANTHER" id="PTHR42774">
    <property type="entry name" value="PHOSPHOTRANSFERASE SYSTEM TRANSPORT PROTEIN"/>
    <property type="match status" value="1"/>
</dbReference>
<dbReference type="InterPro" id="IPR029056">
    <property type="entry name" value="Ribokinase-like"/>
</dbReference>
<dbReference type="Proteomes" id="UP000886251">
    <property type="component" value="Unassembled WGS sequence"/>
</dbReference>
<dbReference type="GO" id="GO:0016301">
    <property type="term" value="F:kinase activity"/>
    <property type="evidence" value="ECO:0007669"/>
    <property type="project" value="UniProtKB-KW"/>
</dbReference>
<proteinExistence type="inferred from homology"/>
<dbReference type="SUPFAM" id="SSF53613">
    <property type="entry name" value="Ribokinase-like"/>
    <property type="match status" value="1"/>
</dbReference>
<dbReference type="PRINTS" id="PR00990">
    <property type="entry name" value="RIBOKINASE"/>
</dbReference>
<gene>
    <name evidence="6" type="ORF">ENI96_06590</name>
</gene>
<dbReference type="InterPro" id="IPR002139">
    <property type="entry name" value="Ribo/fructo_kinase"/>
</dbReference>
<comment type="caution">
    <text evidence="6">The sequence shown here is derived from an EMBL/GenBank/DDBJ whole genome shotgun (WGS) entry which is preliminary data.</text>
</comment>
<sequence>MQILVVGTATLDIVSRVPRYPAEDEEVRADWRQERLGGNAANTAVVLAQLGHRVSWAGTLAADRDGDWIGEQLRRQGVATEWARRCDGGRAPVSCITLSRAGGSRTIIHFRDLPEFTAGDFARIATAPFDWVHFEGRNVPDLERMLARLPPGLPCSLEVEKPRPGIESLFGRPDLLLFSRHYARATGFDAAAPFLEALGLRAGAVAACAWGDEGGWVLDREGEVRHSPAVPPAQVVDTLGAGDVFNAGFIDRLAAGAAPSGALAFACRLAGRKCGRSGLGGLGGEGSDTVDGGWEDG</sequence>
<evidence type="ECO:0000313" key="6">
    <source>
        <dbReference type="EMBL" id="HEB96079.1"/>
    </source>
</evidence>
<evidence type="ECO:0000256" key="4">
    <source>
        <dbReference type="RuleBase" id="RU003704"/>
    </source>
</evidence>
<accession>A0A831W2Y9</accession>
<evidence type="ECO:0000256" key="2">
    <source>
        <dbReference type="ARBA" id="ARBA00022679"/>
    </source>
</evidence>
<evidence type="ECO:0000256" key="1">
    <source>
        <dbReference type="ARBA" id="ARBA00010688"/>
    </source>
</evidence>
<feature type="domain" description="Carbohydrate kinase PfkB" evidence="5">
    <location>
        <begin position="3"/>
        <end position="279"/>
    </location>
</feature>
<dbReference type="Gene3D" id="3.40.1190.20">
    <property type="match status" value="1"/>
</dbReference>
<reference evidence="6" key="1">
    <citation type="journal article" date="2020" name="mSystems">
        <title>Genome- and Community-Level Interaction Insights into Carbon Utilization and Element Cycling Functions of Hydrothermarchaeota in Hydrothermal Sediment.</title>
        <authorList>
            <person name="Zhou Z."/>
            <person name="Liu Y."/>
            <person name="Xu W."/>
            <person name="Pan J."/>
            <person name="Luo Z.H."/>
            <person name="Li M."/>
        </authorList>
    </citation>
    <scope>NUCLEOTIDE SEQUENCE [LARGE SCALE GENOMIC DNA]</scope>
    <source>
        <strain evidence="6">HyVt-443</strain>
    </source>
</reference>
<dbReference type="PANTHER" id="PTHR42774:SF3">
    <property type="entry name" value="KETOHEXOKINASE"/>
    <property type="match status" value="1"/>
</dbReference>
<organism evidence="6">
    <name type="scientific">Sedimenticola thiotaurini</name>
    <dbReference type="NCBI Taxonomy" id="1543721"/>
    <lineage>
        <taxon>Bacteria</taxon>
        <taxon>Pseudomonadati</taxon>
        <taxon>Pseudomonadota</taxon>
        <taxon>Gammaproteobacteria</taxon>
        <taxon>Chromatiales</taxon>
        <taxon>Sedimenticolaceae</taxon>
        <taxon>Sedimenticola</taxon>
    </lineage>
</organism>
<dbReference type="AlphaFoldDB" id="A0A831W2Y9"/>